<protein>
    <submittedName>
        <fullName evidence="7">Carbohydrate kinase</fullName>
    </submittedName>
</protein>
<evidence type="ECO:0000313" key="8">
    <source>
        <dbReference type="Proteomes" id="UP001204621"/>
    </source>
</evidence>
<keyword evidence="2" id="KW-0808">Transferase</keyword>
<proteinExistence type="inferred from homology"/>
<dbReference type="SUPFAM" id="SSF53613">
    <property type="entry name" value="Ribokinase-like"/>
    <property type="match status" value="1"/>
</dbReference>
<evidence type="ECO:0000313" key="7">
    <source>
        <dbReference type="EMBL" id="MCS0660261.1"/>
    </source>
</evidence>
<keyword evidence="3" id="KW-0547">Nucleotide-binding</keyword>
<dbReference type="PROSITE" id="PS00584">
    <property type="entry name" value="PFKB_KINASES_2"/>
    <property type="match status" value="1"/>
</dbReference>
<dbReference type="CDD" id="cd01167">
    <property type="entry name" value="bac_FRK"/>
    <property type="match status" value="1"/>
</dbReference>
<keyword evidence="4 7" id="KW-0418">Kinase</keyword>
<dbReference type="PANTHER" id="PTHR43085">
    <property type="entry name" value="HEXOKINASE FAMILY MEMBER"/>
    <property type="match status" value="1"/>
</dbReference>
<dbReference type="EMBL" id="JANUGU010000007">
    <property type="protein sequence ID" value="MCS0660261.1"/>
    <property type="molecule type" value="Genomic_DNA"/>
</dbReference>
<dbReference type="InterPro" id="IPR029056">
    <property type="entry name" value="Ribokinase-like"/>
</dbReference>
<dbReference type="PANTHER" id="PTHR43085:SF1">
    <property type="entry name" value="PSEUDOURIDINE KINASE-RELATED"/>
    <property type="match status" value="1"/>
</dbReference>
<evidence type="ECO:0000256" key="4">
    <source>
        <dbReference type="ARBA" id="ARBA00022777"/>
    </source>
</evidence>
<evidence type="ECO:0000256" key="5">
    <source>
        <dbReference type="ARBA" id="ARBA00022840"/>
    </source>
</evidence>
<evidence type="ECO:0000256" key="2">
    <source>
        <dbReference type="ARBA" id="ARBA00022679"/>
    </source>
</evidence>
<feature type="domain" description="Carbohydrate kinase PfkB" evidence="6">
    <location>
        <begin position="2"/>
        <end position="303"/>
    </location>
</feature>
<evidence type="ECO:0000256" key="1">
    <source>
        <dbReference type="ARBA" id="ARBA00010688"/>
    </source>
</evidence>
<gene>
    <name evidence="7" type="ORF">NX778_19485</name>
</gene>
<reference evidence="7 8" key="1">
    <citation type="submission" date="2022-08" db="EMBL/GenBank/DDBJ databases">
        <title>Reclassification of Massilia species as members of the genera Telluria, Duganella, Pseudoduganella, Mokoshia gen. nov. and Zemynaea gen. nov. using orthogonal and non-orthogonal genome-based approaches.</title>
        <authorList>
            <person name="Bowman J.P."/>
        </authorList>
    </citation>
    <scope>NUCLEOTIDE SEQUENCE [LARGE SCALE GENOMIC DNA]</scope>
    <source>
        <strain evidence="7 8">JCM 31606</strain>
    </source>
</reference>
<dbReference type="Proteomes" id="UP001204621">
    <property type="component" value="Unassembled WGS sequence"/>
</dbReference>
<dbReference type="InterPro" id="IPR011611">
    <property type="entry name" value="PfkB_dom"/>
</dbReference>
<comment type="similarity">
    <text evidence="1">Belongs to the carbohydrate kinase PfkB family.</text>
</comment>
<dbReference type="RefSeq" id="WP_258813446.1">
    <property type="nucleotide sequence ID" value="NZ_JANUGU010000007.1"/>
</dbReference>
<sequence>MIVVCGEALFDVFPEQQTRTGLQLSARIGGSPFNLAVGLARLGVPPLFFGGLSNDLFGQRLASALTEEQVDISAAPRLDAQSALVMVSVDNRGVPAYGFYGTGTAERSLVEADIARVPKNAGVIHVGSYCMVCKPVANALRALVERQQGQSVIVYDPNIRLSIEPSVSLWRETLEWMLPRTGVLKVSDEDLNYLYPGQSAEDFIAVALRAGVQLVVVTRGSAGALAATAHGVRAVISAVPVRVVDTVGAGDTFQAGLLSWLWRKGFLQKDGLRGLDIKALETALRFAACAAAITCSRRGADLPHLSEVIFD</sequence>
<dbReference type="GO" id="GO:0016301">
    <property type="term" value="F:kinase activity"/>
    <property type="evidence" value="ECO:0007669"/>
    <property type="project" value="UniProtKB-KW"/>
</dbReference>
<name>A0ABT2D3A7_9BURK</name>
<dbReference type="InterPro" id="IPR050306">
    <property type="entry name" value="PfkB_Carbo_kinase"/>
</dbReference>
<keyword evidence="5" id="KW-0067">ATP-binding</keyword>
<dbReference type="Pfam" id="PF00294">
    <property type="entry name" value="PfkB"/>
    <property type="match status" value="1"/>
</dbReference>
<organism evidence="7 8">
    <name type="scientific">Massilia terrae</name>
    <dbReference type="NCBI Taxonomy" id="1811224"/>
    <lineage>
        <taxon>Bacteria</taxon>
        <taxon>Pseudomonadati</taxon>
        <taxon>Pseudomonadota</taxon>
        <taxon>Betaproteobacteria</taxon>
        <taxon>Burkholderiales</taxon>
        <taxon>Oxalobacteraceae</taxon>
        <taxon>Telluria group</taxon>
        <taxon>Massilia</taxon>
    </lineage>
</organism>
<accession>A0ABT2D3A7</accession>
<dbReference type="InterPro" id="IPR002173">
    <property type="entry name" value="Carboh/pur_kinase_PfkB_CS"/>
</dbReference>
<evidence type="ECO:0000256" key="3">
    <source>
        <dbReference type="ARBA" id="ARBA00022741"/>
    </source>
</evidence>
<keyword evidence="8" id="KW-1185">Reference proteome</keyword>
<dbReference type="Gene3D" id="3.40.1190.20">
    <property type="match status" value="1"/>
</dbReference>
<comment type="caution">
    <text evidence="7">The sequence shown here is derived from an EMBL/GenBank/DDBJ whole genome shotgun (WGS) entry which is preliminary data.</text>
</comment>
<evidence type="ECO:0000259" key="6">
    <source>
        <dbReference type="Pfam" id="PF00294"/>
    </source>
</evidence>